<evidence type="ECO:0000256" key="1">
    <source>
        <dbReference type="SAM" id="Phobius"/>
    </source>
</evidence>
<sequence length="226" mass="23822">MTYLTHPQDQDRSHLLAQELLPWIVNGSATEEQRASVAQHLAQCADCQAELALQEHIHAAMLLQPAGALPDVDAGLQRLMERIETDAMCDQPAPRAAAPAPRHRRFGAATYALAAFALLQTVALTLVGLRLAAEEEPQYRMFSNAPADAAPAAMPSGTIRVVPDELITLASWNAALAGAGLQVVGGPNAIGAYALAPVPGTSGERALEQLRANAGMRLVETIGNTP</sequence>
<keyword evidence="1" id="KW-0812">Transmembrane</keyword>
<dbReference type="Gene3D" id="1.10.10.1320">
    <property type="entry name" value="Anti-sigma factor, zinc-finger domain"/>
    <property type="match status" value="1"/>
</dbReference>
<dbReference type="GO" id="GO:0008270">
    <property type="term" value="F:zinc ion binding"/>
    <property type="evidence" value="ECO:0007669"/>
    <property type="project" value="UniProtKB-KW"/>
</dbReference>
<feature type="transmembrane region" description="Helical" evidence="1">
    <location>
        <begin position="111"/>
        <end position="133"/>
    </location>
</feature>
<keyword evidence="3" id="KW-0862">Zinc</keyword>
<keyword evidence="1" id="KW-0472">Membrane</keyword>
<dbReference type="EMBL" id="FOMQ01000003">
    <property type="protein sequence ID" value="SFD51545.1"/>
    <property type="molecule type" value="Genomic_DNA"/>
</dbReference>
<dbReference type="InterPro" id="IPR041916">
    <property type="entry name" value="Anti_sigma_zinc_sf"/>
</dbReference>
<gene>
    <name evidence="3" type="ORF">SAMN04489710_1035</name>
</gene>
<dbReference type="Pfam" id="PF13490">
    <property type="entry name" value="zf-HC2"/>
    <property type="match status" value="1"/>
</dbReference>
<dbReference type="OrthoDB" id="5958009at2"/>
<keyword evidence="1" id="KW-1133">Transmembrane helix</keyword>
<dbReference type="STRING" id="32040.SAMN04489710_1035"/>
<reference evidence="4" key="1">
    <citation type="submission" date="2016-10" db="EMBL/GenBank/DDBJ databases">
        <authorList>
            <person name="Varghese N."/>
            <person name="Submissions S."/>
        </authorList>
    </citation>
    <scope>NUCLEOTIDE SEQUENCE [LARGE SCALE GENOMIC DNA]</scope>
    <source>
        <strain evidence="4">DSM 7481</strain>
    </source>
</reference>
<accession>A0A1I1SYL3</accession>
<proteinExistence type="predicted"/>
<feature type="domain" description="Putative zinc-finger" evidence="2">
    <location>
        <begin position="17"/>
        <end position="48"/>
    </location>
</feature>
<dbReference type="RefSeq" id="WP_092950135.1">
    <property type="nucleotide sequence ID" value="NZ_FOMQ01000003.1"/>
</dbReference>
<evidence type="ECO:0000313" key="3">
    <source>
        <dbReference type="EMBL" id="SFD51545.1"/>
    </source>
</evidence>
<organism evidence="3 4">
    <name type="scientific">Paracidovorax konjaci</name>
    <dbReference type="NCBI Taxonomy" id="32040"/>
    <lineage>
        <taxon>Bacteria</taxon>
        <taxon>Pseudomonadati</taxon>
        <taxon>Pseudomonadota</taxon>
        <taxon>Betaproteobacteria</taxon>
        <taxon>Burkholderiales</taxon>
        <taxon>Comamonadaceae</taxon>
        <taxon>Paracidovorax</taxon>
    </lineage>
</organism>
<protein>
    <submittedName>
        <fullName evidence="3">Putative zinc-finger</fullName>
    </submittedName>
</protein>
<keyword evidence="3" id="KW-0479">Metal-binding</keyword>
<dbReference type="AlphaFoldDB" id="A0A1I1SYL3"/>
<dbReference type="InterPro" id="IPR027383">
    <property type="entry name" value="Znf_put"/>
</dbReference>
<dbReference type="Proteomes" id="UP000199517">
    <property type="component" value="Unassembled WGS sequence"/>
</dbReference>
<evidence type="ECO:0000313" key="4">
    <source>
        <dbReference type="Proteomes" id="UP000199517"/>
    </source>
</evidence>
<name>A0A1I1SYL3_9BURK</name>
<evidence type="ECO:0000259" key="2">
    <source>
        <dbReference type="Pfam" id="PF13490"/>
    </source>
</evidence>
<keyword evidence="4" id="KW-1185">Reference proteome</keyword>
<keyword evidence="3" id="KW-0863">Zinc-finger</keyword>